<organism evidence="1 2">
    <name type="scientific">Fulvimarina manganoxydans</name>
    <dbReference type="NCBI Taxonomy" id="937218"/>
    <lineage>
        <taxon>Bacteria</taxon>
        <taxon>Pseudomonadati</taxon>
        <taxon>Pseudomonadota</taxon>
        <taxon>Alphaproteobacteria</taxon>
        <taxon>Hyphomicrobiales</taxon>
        <taxon>Aurantimonadaceae</taxon>
        <taxon>Fulvimarina</taxon>
    </lineage>
</organism>
<reference evidence="1 2" key="1">
    <citation type="submission" date="2017-04" db="EMBL/GenBank/DDBJ databases">
        <authorList>
            <person name="Afonso C.L."/>
            <person name="Miller P.J."/>
            <person name="Scott M.A."/>
            <person name="Spackman E."/>
            <person name="Goraichik I."/>
            <person name="Dimitrov K.M."/>
            <person name="Suarez D.L."/>
            <person name="Swayne D.E."/>
        </authorList>
    </citation>
    <scope>NUCLEOTIDE SEQUENCE [LARGE SCALE GENOMIC DNA]</scope>
    <source>
        <strain evidence="1 2">CGMCC 1.10972</strain>
    </source>
</reference>
<dbReference type="STRING" id="937218.SAMN06297251_10480"/>
<dbReference type="AlphaFoldDB" id="A0A1W2ADK0"/>
<dbReference type="RefSeq" id="WP_139798239.1">
    <property type="nucleotide sequence ID" value="NZ_FWXR01000004.1"/>
</dbReference>
<keyword evidence="2" id="KW-1185">Reference proteome</keyword>
<evidence type="ECO:0000313" key="1">
    <source>
        <dbReference type="EMBL" id="SMC58541.1"/>
    </source>
</evidence>
<dbReference type="EMBL" id="FWXR01000004">
    <property type="protein sequence ID" value="SMC58541.1"/>
    <property type="molecule type" value="Genomic_DNA"/>
</dbReference>
<accession>A0A1W2ADK0</accession>
<name>A0A1W2ADK0_9HYPH</name>
<dbReference type="Proteomes" id="UP000192656">
    <property type="component" value="Unassembled WGS sequence"/>
</dbReference>
<sequence>MISSDSLAAMRSAAAPGTFDEDEGGGPAIEFDVLVRSDKSGIHIVEISEIEALDEFERGSWVRVIEDGWWTCRAKIVDVIEDPPAWPCFEYRTDWRPAAVSDFQPIGPFYADEIDDLPSDLDPEAT</sequence>
<gene>
    <name evidence="1" type="ORF">SAMN06297251_10480</name>
</gene>
<protein>
    <submittedName>
        <fullName evidence="1">Uncharacterized protein</fullName>
    </submittedName>
</protein>
<evidence type="ECO:0000313" key="2">
    <source>
        <dbReference type="Proteomes" id="UP000192656"/>
    </source>
</evidence>
<proteinExistence type="predicted"/>